<keyword evidence="3" id="KW-1185">Reference proteome</keyword>
<dbReference type="EMBL" id="QXFK01000013">
    <property type="protein sequence ID" value="RIV79956.1"/>
    <property type="molecule type" value="Genomic_DNA"/>
</dbReference>
<dbReference type="Proteomes" id="UP000285092">
    <property type="component" value="Unassembled WGS sequence"/>
</dbReference>
<name>A0A418NKJ6_9SPHN</name>
<evidence type="ECO:0000313" key="3">
    <source>
        <dbReference type="Proteomes" id="UP000285092"/>
    </source>
</evidence>
<feature type="chain" id="PRO_5019059726" evidence="1">
    <location>
        <begin position="22"/>
        <end position="217"/>
    </location>
</feature>
<gene>
    <name evidence="2" type="ORF">D2V04_03765</name>
</gene>
<feature type="signal peptide" evidence="1">
    <location>
        <begin position="1"/>
        <end position="21"/>
    </location>
</feature>
<organism evidence="2 3">
    <name type="scientific">Pelagerythrobacter aerophilus</name>
    <dbReference type="NCBI Taxonomy" id="2306995"/>
    <lineage>
        <taxon>Bacteria</taxon>
        <taxon>Pseudomonadati</taxon>
        <taxon>Pseudomonadota</taxon>
        <taxon>Alphaproteobacteria</taxon>
        <taxon>Sphingomonadales</taxon>
        <taxon>Erythrobacteraceae</taxon>
        <taxon>Pelagerythrobacter</taxon>
    </lineage>
</organism>
<proteinExistence type="predicted"/>
<evidence type="ECO:0000256" key="1">
    <source>
        <dbReference type="SAM" id="SignalP"/>
    </source>
</evidence>
<reference evidence="2 3" key="1">
    <citation type="submission" date="2018-08" db="EMBL/GenBank/DDBJ databases">
        <title>Altererythrobacter sp.Ery1 and Ery12, the genome sequencing of novel strains in genus Alterythrobacter.</title>
        <authorList>
            <person name="Cheng H."/>
            <person name="Wu Y.-H."/>
            <person name="Fang C."/>
            <person name="Xu X.-W."/>
        </authorList>
    </citation>
    <scope>NUCLEOTIDE SEQUENCE [LARGE SCALE GENOMIC DNA]</scope>
    <source>
        <strain evidence="2 3">Ery1</strain>
    </source>
</reference>
<dbReference type="AlphaFoldDB" id="A0A418NKJ6"/>
<dbReference type="OrthoDB" id="7425634at2"/>
<comment type="caution">
    <text evidence="2">The sequence shown here is derived from an EMBL/GenBank/DDBJ whole genome shotgun (WGS) entry which is preliminary data.</text>
</comment>
<protein>
    <submittedName>
        <fullName evidence="2">DUF2490 domain-containing protein</fullName>
    </submittedName>
</protein>
<keyword evidence="1" id="KW-0732">Signal</keyword>
<sequence length="217" mass="24260">MRALLYPIVAGGALMASPAMAQNEAFEFWLNPSISTDLDEDTGIELETAQRFRSSEDGRVDTYFTRLWLNQDISENFTLSGAVERRINDGGSDETRLMQQLSGSHGILRTRLRLEQRFIDNADRMGLRLRPRLGVSVPINEQGRWSAKADAELFWTLRGNNIGSDEGITGLRTQVGLSYDVNDNLSVGLVYLRQQDFEDGGPDEIGHAPLISIEHAF</sequence>
<dbReference type="Pfam" id="PF10677">
    <property type="entry name" value="DUF2490"/>
    <property type="match status" value="1"/>
</dbReference>
<evidence type="ECO:0000313" key="2">
    <source>
        <dbReference type="EMBL" id="RIV79956.1"/>
    </source>
</evidence>
<accession>A0A418NKJ6</accession>
<dbReference type="InterPro" id="IPR019619">
    <property type="entry name" value="DUF2490"/>
</dbReference>
<dbReference type="RefSeq" id="WP_119511971.1">
    <property type="nucleotide sequence ID" value="NZ_QXFK01000013.1"/>
</dbReference>